<dbReference type="EMBL" id="QCYY01001580">
    <property type="protein sequence ID" value="ROT77000.1"/>
    <property type="molecule type" value="Genomic_DNA"/>
</dbReference>
<dbReference type="AlphaFoldDB" id="A0A423TKK6"/>
<reference evidence="15 16" key="1">
    <citation type="submission" date="2018-04" db="EMBL/GenBank/DDBJ databases">
        <authorList>
            <person name="Zhang X."/>
            <person name="Yuan J."/>
            <person name="Li F."/>
            <person name="Xiang J."/>
        </authorList>
    </citation>
    <scope>NUCLEOTIDE SEQUENCE [LARGE SCALE GENOMIC DNA]</scope>
    <source>
        <tissue evidence="15">Muscle</tissue>
    </source>
</reference>
<evidence type="ECO:0000256" key="1">
    <source>
        <dbReference type="ARBA" id="ARBA00004651"/>
    </source>
</evidence>
<dbReference type="PANTHER" id="PTHR42643:SF24">
    <property type="entry name" value="IONOTROPIC RECEPTOR 60A"/>
    <property type="match status" value="1"/>
</dbReference>
<evidence type="ECO:0000313" key="16">
    <source>
        <dbReference type="Proteomes" id="UP000283509"/>
    </source>
</evidence>
<dbReference type="InterPro" id="IPR019594">
    <property type="entry name" value="Glu/Gly-bd"/>
</dbReference>
<dbReference type="Proteomes" id="UP000283509">
    <property type="component" value="Unassembled WGS sequence"/>
</dbReference>
<evidence type="ECO:0000259" key="14">
    <source>
        <dbReference type="SMART" id="SM00918"/>
    </source>
</evidence>
<feature type="domain" description="Ionotropic glutamate receptor L-glutamate and glycine-binding" evidence="14">
    <location>
        <begin position="40"/>
        <end position="102"/>
    </location>
</feature>
<comment type="caution">
    <text evidence="15">The sequence shown here is derived from an EMBL/GenBank/DDBJ whole genome shotgun (WGS) entry which is preliminary data.</text>
</comment>
<evidence type="ECO:0000256" key="6">
    <source>
        <dbReference type="ARBA" id="ARBA00023065"/>
    </source>
</evidence>
<dbReference type="GO" id="GO:0005886">
    <property type="term" value="C:plasma membrane"/>
    <property type="evidence" value="ECO:0007669"/>
    <property type="project" value="UniProtKB-SubCell"/>
</dbReference>
<keyword evidence="3" id="KW-1003">Cell membrane</keyword>
<protein>
    <submittedName>
        <fullName evidence="15">Olfactory ionotropic receptor IR4</fullName>
    </submittedName>
</protein>
<evidence type="ECO:0000256" key="13">
    <source>
        <dbReference type="SAM" id="Phobius"/>
    </source>
</evidence>
<evidence type="ECO:0000256" key="2">
    <source>
        <dbReference type="ARBA" id="ARBA00022448"/>
    </source>
</evidence>
<evidence type="ECO:0000256" key="12">
    <source>
        <dbReference type="SAM" id="MobiDB-lite"/>
    </source>
</evidence>
<keyword evidence="6" id="KW-0406">Ion transport</keyword>
<dbReference type="OrthoDB" id="6366681at2759"/>
<feature type="region of interest" description="Disordered" evidence="12">
    <location>
        <begin position="255"/>
        <end position="275"/>
    </location>
</feature>
<proteinExistence type="predicted"/>
<feature type="transmembrane region" description="Helical" evidence="13">
    <location>
        <begin position="221"/>
        <end position="238"/>
    </location>
</feature>
<evidence type="ECO:0000256" key="8">
    <source>
        <dbReference type="ARBA" id="ARBA00023170"/>
    </source>
</evidence>
<dbReference type="Gene3D" id="3.40.190.10">
    <property type="entry name" value="Periplasmic binding protein-like II"/>
    <property type="match status" value="1"/>
</dbReference>
<dbReference type="STRING" id="6689.A0A423TKK6"/>
<keyword evidence="7 13" id="KW-0472">Membrane</keyword>
<evidence type="ECO:0000256" key="4">
    <source>
        <dbReference type="ARBA" id="ARBA00022692"/>
    </source>
</evidence>
<keyword evidence="9" id="KW-0325">Glycoprotein</keyword>
<dbReference type="PANTHER" id="PTHR42643">
    <property type="entry name" value="IONOTROPIC RECEPTOR 20A-RELATED"/>
    <property type="match status" value="1"/>
</dbReference>
<organism evidence="15 16">
    <name type="scientific">Penaeus vannamei</name>
    <name type="common">Whiteleg shrimp</name>
    <name type="synonym">Litopenaeus vannamei</name>
    <dbReference type="NCBI Taxonomy" id="6689"/>
    <lineage>
        <taxon>Eukaryota</taxon>
        <taxon>Metazoa</taxon>
        <taxon>Ecdysozoa</taxon>
        <taxon>Arthropoda</taxon>
        <taxon>Crustacea</taxon>
        <taxon>Multicrustacea</taxon>
        <taxon>Malacostraca</taxon>
        <taxon>Eumalacostraca</taxon>
        <taxon>Eucarida</taxon>
        <taxon>Decapoda</taxon>
        <taxon>Dendrobranchiata</taxon>
        <taxon>Penaeoidea</taxon>
        <taxon>Penaeidae</taxon>
        <taxon>Penaeus</taxon>
    </lineage>
</organism>
<evidence type="ECO:0000256" key="3">
    <source>
        <dbReference type="ARBA" id="ARBA00022475"/>
    </source>
</evidence>
<dbReference type="InterPro" id="IPR052192">
    <property type="entry name" value="Insect_Ionotropic_Sensory_Rcpt"/>
</dbReference>
<gene>
    <name evidence="15" type="ORF">C7M84_004380</name>
</gene>
<name>A0A423TKK6_PENVA</name>
<evidence type="ECO:0000256" key="7">
    <source>
        <dbReference type="ARBA" id="ARBA00023136"/>
    </source>
</evidence>
<dbReference type="SMART" id="SM00918">
    <property type="entry name" value="Lig_chan-Glu_bd"/>
    <property type="match status" value="1"/>
</dbReference>
<keyword evidence="11" id="KW-0407">Ion channel</keyword>
<sequence length="388" mass="42628">MSLNDILKKPDVLSRVRNHPDTFRFTEEVSLVVTGGHWPPHLLVTEGEEPGTFSMEGPMFSLLEALAEAMNFSYTLTRPPDGYWGAPLANGTWTGMVGQIHRKLLPLTSRGRVLPQEADLALGPFALTEARAEAATMTKAVFFDKLCIIGGGGRPESDPWGFLLPLAPAVWLALLLGMLLTCASFAALGEGGAEDRGLLRAAGSSSCTSARSCSKPARARLVVGGWLLAAMLVTWSYSGNLASLLTVRHVAQPVQGSGHRRERGHGRRHGARHGVHRALRCEPTKNDPHSSLSQKTESKILRQIDNLKRIDRMLYFPFEYFYELMDDDVRGGDYVIITTVVSADLLFGEFFTNTGQCDFYKAREEFLPIDLGMLVQKDMPLVGAINSR</sequence>
<feature type="compositionally biased region" description="Basic residues" evidence="12">
    <location>
        <begin position="258"/>
        <end position="275"/>
    </location>
</feature>
<keyword evidence="16" id="KW-1185">Reference proteome</keyword>
<comment type="subcellular location">
    <subcellularLocation>
        <location evidence="1">Cell membrane</location>
        <topology evidence="1">Multi-pass membrane protein</topology>
    </subcellularLocation>
</comment>
<evidence type="ECO:0000256" key="9">
    <source>
        <dbReference type="ARBA" id="ARBA00023180"/>
    </source>
</evidence>
<dbReference type="GO" id="GO:0050906">
    <property type="term" value="P:detection of stimulus involved in sensory perception"/>
    <property type="evidence" value="ECO:0007669"/>
    <property type="project" value="UniProtKB-ARBA"/>
</dbReference>
<feature type="transmembrane region" description="Helical" evidence="13">
    <location>
        <begin position="169"/>
        <end position="188"/>
    </location>
</feature>
<keyword evidence="2" id="KW-0813">Transport</keyword>
<accession>A0A423TKK6</accession>
<keyword evidence="4 13" id="KW-0812">Transmembrane</keyword>
<evidence type="ECO:0000256" key="11">
    <source>
        <dbReference type="ARBA" id="ARBA00023303"/>
    </source>
</evidence>
<keyword evidence="10" id="KW-1071">Ligand-gated ion channel</keyword>
<evidence type="ECO:0000256" key="5">
    <source>
        <dbReference type="ARBA" id="ARBA00022989"/>
    </source>
</evidence>
<dbReference type="SUPFAM" id="SSF53850">
    <property type="entry name" value="Periplasmic binding protein-like II"/>
    <property type="match status" value="1"/>
</dbReference>
<keyword evidence="5 13" id="KW-1133">Transmembrane helix</keyword>
<keyword evidence="8 15" id="KW-0675">Receptor</keyword>
<evidence type="ECO:0000313" key="15">
    <source>
        <dbReference type="EMBL" id="ROT77000.1"/>
    </source>
</evidence>
<reference evidence="15 16" key="2">
    <citation type="submission" date="2019-01" db="EMBL/GenBank/DDBJ databases">
        <title>The decoding of complex shrimp genome reveals the adaptation for benthos swimmer, frequently molting mechanism and breeding impact on genome.</title>
        <authorList>
            <person name="Sun Y."/>
            <person name="Gao Y."/>
            <person name="Yu Y."/>
        </authorList>
    </citation>
    <scope>NUCLEOTIDE SEQUENCE [LARGE SCALE GENOMIC DNA]</scope>
    <source>
        <tissue evidence="15">Muscle</tissue>
    </source>
</reference>
<dbReference type="GO" id="GO:0015276">
    <property type="term" value="F:ligand-gated monoatomic ion channel activity"/>
    <property type="evidence" value="ECO:0007669"/>
    <property type="project" value="InterPro"/>
</dbReference>
<evidence type="ECO:0000256" key="10">
    <source>
        <dbReference type="ARBA" id="ARBA00023286"/>
    </source>
</evidence>
<dbReference type="Gene3D" id="1.10.287.70">
    <property type="match status" value="1"/>
</dbReference>
<dbReference type="Pfam" id="PF10613">
    <property type="entry name" value="Lig_chan-Glu_bd"/>
    <property type="match status" value="1"/>
</dbReference>